<proteinExistence type="predicted"/>
<evidence type="ECO:0000313" key="2">
    <source>
        <dbReference type="EMBL" id="PZG25411.1"/>
    </source>
</evidence>
<accession>A0A2W2ERF5</accession>
<feature type="domain" description="DUF4132" evidence="1">
    <location>
        <begin position="39"/>
        <end position="214"/>
    </location>
</feature>
<name>A0A2W2ERF5_9ACTN</name>
<keyword evidence="3" id="KW-1185">Reference proteome</keyword>
<protein>
    <recommendedName>
        <fullName evidence="1">DUF4132 domain-containing protein</fullName>
    </recommendedName>
</protein>
<dbReference type="AlphaFoldDB" id="A0A2W2ERF5"/>
<dbReference type="Proteomes" id="UP000248544">
    <property type="component" value="Unassembled WGS sequence"/>
</dbReference>
<comment type="caution">
    <text evidence="2">The sequence shown here is derived from an EMBL/GenBank/DDBJ whole genome shotgun (WGS) entry which is preliminary data.</text>
</comment>
<evidence type="ECO:0000259" key="1">
    <source>
        <dbReference type="Pfam" id="PF13569"/>
    </source>
</evidence>
<reference evidence="2 3" key="1">
    <citation type="submission" date="2018-01" db="EMBL/GenBank/DDBJ databases">
        <title>Draft genome sequence of Sphaerisporangium sp. 7K107.</title>
        <authorList>
            <person name="Sahin N."/>
            <person name="Saygin H."/>
            <person name="Ay H."/>
        </authorList>
    </citation>
    <scope>NUCLEOTIDE SEQUENCE [LARGE SCALE GENOMIC DNA]</scope>
    <source>
        <strain evidence="2 3">7K107</strain>
    </source>
</reference>
<gene>
    <name evidence="2" type="ORF">C1I98_34665</name>
</gene>
<dbReference type="InterPro" id="IPR025406">
    <property type="entry name" value="DUF4132"/>
</dbReference>
<dbReference type="Pfam" id="PF13569">
    <property type="entry name" value="DUF4132"/>
    <property type="match status" value="1"/>
</dbReference>
<sequence length="291" mass="30595">MCGMPHAPGTGDEHVWVPATAGHELALDGDRLICRDGDGRPRKAVPKAVRESRAAEELTALRDHLQRHAAGCRAEVERWMLGARPVPAGLMRELWPDPAWRDALTGLVVAVGDRAALLTGIDDAGRIGTVSLDGESRCVAPGAELRIAHPLTLGDLAGARELAAKLGLIQGVPQLARTLHGKPDDVTGTACHAYADAGFAELRQAAGRAARLGFALSGGYATCAVAEGGKWVRAWFWLGAGPPEAAAWTGELIWTGDPGEPIPLPRVGPIAWSEGLRMAELLHAGRVSDAD</sequence>
<organism evidence="2 3">
    <name type="scientific">Spongiactinospora gelatinilytica</name>
    <dbReference type="NCBI Taxonomy" id="2666298"/>
    <lineage>
        <taxon>Bacteria</taxon>
        <taxon>Bacillati</taxon>
        <taxon>Actinomycetota</taxon>
        <taxon>Actinomycetes</taxon>
        <taxon>Streptosporangiales</taxon>
        <taxon>Streptosporangiaceae</taxon>
        <taxon>Spongiactinospora</taxon>
    </lineage>
</organism>
<dbReference type="EMBL" id="POUA01000460">
    <property type="protein sequence ID" value="PZG25411.1"/>
    <property type="molecule type" value="Genomic_DNA"/>
</dbReference>
<evidence type="ECO:0000313" key="3">
    <source>
        <dbReference type="Proteomes" id="UP000248544"/>
    </source>
</evidence>